<dbReference type="AlphaFoldDB" id="A0A4D6WUW7"/>
<reference evidence="10" key="1">
    <citation type="journal article" date="2019" name="Mol. Phylogenet. Evol.">
        <title>Morphological evolution and classification of the red algal order Ceramiales inferred using plastid phylogenomics.</title>
        <authorList>
            <person name="Diaz-Tapia P."/>
            <person name="Pasella M.M."/>
            <person name="Verbruggen H."/>
            <person name="Maggs C.A."/>
        </authorList>
    </citation>
    <scope>NUCLEOTIDE SEQUENCE</scope>
    <source>
        <strain evidence="10">VRM320</strain>
    </source>
</reference>
<dbReference type="GO" id="GO:0015979">
    <property type="term" value="P:photosynthesis"/>
    <property type="evidence" value="ECO:0007669"/>
    <property type="project" value="UniProtKB-UniRule"/>
</dbReference>
<evidence type="ECO:0000256" key="7">
    <source>
        <dbReference type="ARBA" id="ARBA00023136"/>
    </source>
</evidence>
<reference evidence="10" key="2">
    <citation type="submission" date="2019-04" db="EMBL/GenBank/DDBJ databases">
        <authorList>
            <person name="Pasella M."/>
        </authorList>
    </citation>
    <scope>NUCLEOTIDE SEQUENCE</scope>
    <source>
        <strain evidence="10">VRM320</strain>
    </source>
</reference>
<feature type="transmembrane region" description="Helical" evidence="8">
    <location>
        <begin position="151"/>
        <end position="173"/>
    </location>
</feature>
<dbReference type="HAMAP" id="MF_00447">
    <property type="entry name" value="PSI_PsaL"/>
    <property type="match status" value="1"/>
</dbReference>
<keyword evidence="5 8" id="KW-0603">Photosystem I</keyword>
<evidence type="ECO:0000256" key="3">
    <source>
        <dbReference type="ARBA" id="ARBA00022531"/>
    </source>
</evidence>
<feature type="domain" description="Photosystem I PsaL reaction centre subunit XI" evidence="9">
    <location>
        <begin position="41"/>
        <end position="176"/>
    </location>
</feature>
<evidence type="ECO:0000256" key="1">
    <source>
        <dbReference type="ARBA" id="ARBA00004141"/>
    </source>
</evidence>
<keyword evidence="6 8" id="KW-1133">Transmembrane helix</keyword>
<dbReference type="InterPro" id="IPR003757">
    <property type="entry name" value="PSI_PsaL"/>
</dbReference>
<dbReference type="Pfam" id="PF02605">
    <property type="entry name" value="PsaL"/>
    <property type="match status" value="1"/>
</dbReference>
<keyword evidence="3 8" id="KW-0602">Photosynthesis</keyword>
<dbReference type="PANTHER" id="PTHR34803:SF2">
    <property type="entry name" value="PHOTOSYSTEM I REACTION CENTER SUBUNIT XI, CHLOROPLASTIC"/>
    <property type="match status" value="1"/>
</dbReference>
<dbReference type="InterPro" id="IPR036592">
    <property type="entry name" value="PSI_PsaL_sf"/>
</dbReference>
<evidence type="ECO:0000256" key="6">
    <source>
        <dbReference type="ARBA" id="ARBA00022989"/>
    </source>
</evidence>
<dbReference type="EMBL" id="MK814651">
    <property type="protein sequence ID" value="QCI06180.1"/>
    <property type="molecule type" value="Genomic_DNA"/>
</dbReference>
<proteinExistence type="inferred from homology"/>
<evidence type="ECO:0000256" key="5">
    <source>
        <dbReference type="ARBA" id="ARBA00022836"/>
    </source>
</evidence>
<evidence type="ECO:0000313" key="10">
    <source>
        <dbReference type="EMBL" id="QCI06180.1"/>
    </source>
</evidence>
<organism evidence="10">
    <name type="scientific">Dicranema revolutum</name>
    <dbReference type="NCBI Taxonomy" id="239144"/>
    <lineage>
        <taxon>Eukaryota</taxon>
        <taxon>Rhodophyta</taxon>
        <taxon>Florideophyceae</taxon>
        <taxon>Rhodymeniophycidae</taxon>
        <taxon>Gigartinales</taxon>
        <taxon>Dicranemataceae</taxon>
        <taxon>Dicranema</taxon>
    </lineage>
</organism>
<evidence type="ECO:0000256" key="2">
    <source>
        <dbReference type="ARBA" id="ARBA00008820"/>
    </source>
</evidence>
<accession>A0A4D6WUW7</accession>
<dbReference type="InterPro" id="IPR022980">
    <property type="entry name" value="PSI_suXI"/>
</dbReference>
<dbReference type="GO" id="GO:0042651">
    <property type="term" value="C:thylakoid membrane"/>
    <property type="evidence" value="ECO:0007669"/>
    <property type="project" value="UniProtKB-UniRule"/>
</dbReference>
<comment type="similarity">
    <text evidence="2 8">Belongs to the PsaL family.</text>
</comment>
<dbReference type="GO" id="GO:0009538">
    <property type="term" value="C:photosystem I reaction center"/>
    <property type="evidence" value="ECO:0007669"/>
    <property type="project" value="InterPro"/>
</dbReference>
<evidence type="ECO:0000256" key="8">
    <source>
        <dbReference type="HAMAP-Rule" id="MF_00447"/>
    </source>
</evidence>
<keyword evidence="8" id="KW-0793">Thylakoid</keyword>
<keyword evidence="7 8" id="KW-0472">Membrane</keyword>
<sequence>MSNLKKNIKYPSANFDASNLSNLINSSSYILTNTIVEDLAQNYNNDPFTGSLSTPVNSSSFTRALLENLPAYRSGISPRIKGLEVGMAHGYFLLGPFYLLGPLRNAEISLVSGFLSTISLILILTLCLSIYGNTSFDKNEPKDYLFTTVGWSKFTGGFSIGAIGGAGFAYLLLANVPVLQSFSLSIF</sequence>
<dbReference type="SUPFAM" id="SSF81568">
    <property type="entry name" value="Photosystem I reaction center subunit XI, PsaL"/>
    <property type="match status" value="1"/>
</dbReference>
<keyword evidence="4 8" id="KW-0812">Transmembrane</keyword>
<dbReference type="Gene3D" id="1.20.1240.10">
    <property type="entry name" value="Photosystem I PsaL, reaction centre subunit XI"/>
    <property type="match status" value="1"/>
</dbReference>
<protein>
    <recommendedName>
        <fullName evidence="8">Photosystem I reaction center subunit XI</fullName>
    </recommendedName>
    <alternativeName>
        <fullName evidence="8">PSI subunit V</fullName>
    </alternativeName>
    <alternativeName>
        <fullName evidence="8">PSI-L</fullName>
    </alternativeName>
</protein>
<evidence type="ECO:0000259" key="9">
    <source>
        <dbReference type="Pfam" id="PF02605"/>
    </source>
</evidence>
<comment type="subcellular location">
    <subcellularLocation>
        <location evidence="8">Cellular thylakoid membrane</location>
        <topology evidence="8">Multi-pass membrane protein</topology>
    </subcellularLocation>
    <subcellularLocation>
        <location evidence="1">Membrane</location>
        <topology evidence="1">Multi-pass membrane protein</topology>
    </subcellularLocation>
</comment>
<keyword evidence="10" id="KW-0934">Plastid</keyword>
<name>A0A4D6WUW7_9FLOR</name>
<geneLocation type="plastid" evidence="10"/>
<dbReference type="PANTHER" id="PTHR34803">
    <property type="entry name" value="PHOTOSYSTEM I REACTION CENTER SUBUNIT XI, CHLOROPLASTIC"/>
    <property type="match status" value="1"/>
</dbReference>
<feature type="transmembrane region" description="Helical" evidence="8">
    <location>
        <begin position="108"/>
        <end position="131"/>
    </location>
</feature>
<gene>
    <name evidence="8 10" type="primary">psaL</name>
</gene>
<evidence type="ECO:0000256" key="4">
    <source>
        <dbReference type="ARBA" id="ARBA00022692"/>
    </source>
</evidence>